<organism evidence="2 3">
    <name type="scientific">Saccharothrix tamanrassetensis</name>
    <dbReference type="NCBI Taxonomy" id="1051531"/>
    <lineage>
        <taxon>Bacteria</taxon>
        <taxon>Bacillati</taxon>
        <taxon>Actinomycetota</taxon>
        <taxon>Actinomycetes</taxon>
        <taxon>Pseudonocardiales</taxon>
        <taxon>Pseudonocardiaceae</taxon>
        <taxon>Saccharothrix</taxon>
    </lineage>
</organism>
<dbReference type="AlphaFoldDB" id="A0A841CMT6"/>
<keyword evidence="1" id="KW-0732">Signal</keyword>
<protein>
    <recommendedName>
        <fullName evidence="4">SH3 domain-containing protein</fullName>
    </recommendedName>
</protein>
<comment type="caution">
    <text evidence="2">The sequence shown here is derived from an EMBL/GenBank/DDBJ whole genome shotgun (WGS) entry which is preliminary data.</text>
</comment>
<accession>A0A841CMT6</accession>
<name>A0A841CMT6_9PSEU</name>
<dbReference type="RefSeq" id="WP_184696990.1">
    <property type="nucleotide sequence ID" value="NZ_JACHJN010000012.1"/>
</dbReference>
<feature type="signal peptide" evidence="1">
    <location>
        <begin position="1"/>
        <end position="27"/>
    </location>
</feature>
<evidence type="ECO:0000313" key="2">
    <source>
        <dbReference type="EMBL" id="MBB5959782.1"/>
    </source>
</evidence>
<gene>
    <name evidence="2" type="ORF">FHS29_006403</name>
</gene>
<dbReference type="EMBL" id="JACHJN010000012">
    <property type="protein sequence ID" value="MBB5959782.1"/>
    <property type="molecule type" value="Genomic_DNA"/>
</dbReference>
<evidence type="ECO:0000256" key="1">
    <source>
        <dbReference type="SAM" id="SignalP"/>
    </source>
</evidence>
<dbReference type="Proteomes" id="UP000547510">
    <property type="component" value="Unassembled WGS sequence"/>
</dbReference>
<feature type="chain" id="PRO_5032586635" description="SH3 domain-containing protein" evidence="1">
    <location>
        <begin position="28"/>
        <end position="93"/>
    </location>
</feature>
<reference evidence="2 3" key="1">
    <citation type="submission" date="2020-08" db="EMBL/GenBank/DDBJ databases">
        <title>Genomic Encyclopedia of Type Strains, Phase III (KMG-III): the genomes of soil and plant-associated and newly described type strains.</title>
        <authorList>
            <person name="Whitman W."/>
        </authorList>
    </citation>
    <scope>NUCLEOTIDE SEQUENCE [LARGE SCALE GENOMIC DNA]</scope>
    <source>
        <strain evidence="2 3">CECT 8640</strain>
    </source>
</reference>
<proteinExistence type="predicted"/>
<keyword evidence="3" id="KW-1185">Reference proteome</keyword>
<sequence length="93" mass="9923">MRTLLRGAASAALASALVMSVATGAEATVPNDLCRTNIATTLYTSPTSGIHVPKGALVRILDYRGPVHYLARYDGTVGQIERKTIIQSSCYQQ</sequence>
<evidence type="ECO:0000313" key="3">
    <source>
        <dbReference type="Proteomes" id="UP000547510"/>
    </source>
</evidence>
<evidence type="ECO:0008006" key="4">
    <source>
        <dbReference type="Google" id="ProtNLM"/>
    </source>
</evidence>